<feature type="binding site" evidence="6">
    <location>
        <position position="335"/>
    </location>
    <ligand>
        <name>Mn(2+)</name>
        <dbReference type="ChEBI" id="CHEBI:29035"/>
        <label>2</label>
    </ligand>
</feature>
<dbReference type="GO" id="GO:0043094">
    <property type="term" value="P:metabolic compound salvage"/>
    <property type="evidence" value="ECO:0007669"/>
    <property type="project" value="UniProtKB-UniRule"/>
</dbReference>
<dbReference type="EC" id="5.4.2.7" evidence="6 7"/>
<feature type="binding site" evidence="6">
    <location>
        <position position="287"/>
    </location>
    <ligand>
        <name>Mn(2+)</name>
        <dbReference type="ChEBI" id="CHEBI:29035"/>
        <label>2</label>
    </ligand>
</feature>
<dbReference type="PANTHER" id="PTHR21110:SF0">
    <property type="entry name" value="PHOSPHOPENTOMUTASE"/>
    <property type="match status" value="1"/>
</dbReference>
<dbReference type="GO" id="GO:0030145">
    <property type="term" value="F:manganese ion binding"/>
    <property type="evidence" value="ECO:0007669"/>
    <property type="project" value="UniProtKB-UniRule"/>
</dbReference>
<comment type="catalytic activity">
    <reaction evidence="6">
        <text>2-deoxy-alpha-D-ribose 1-phosphate = 2-deoxy-D-ribose 5-phosphate</text>
        <dbReference type="Rhea" id="RHEA:27658"/>
        <dbReference type="ChEBI" id="CHEBI:57259"/>
        <dbReference type="ChEBI" id="CHEBI:62877"/>
        <dbReference type="EC" id="5.4.2.7"/>
    </reaction>
</comment>
<dbReference type="HAMAP" id="MF_00740">
    <property type="entry name" value="Phosphopentomut"/>
    <property type="match status" value="1"/>
</dbReference>
<dbReference type="Gene3D" id="3.30.70.1250">
    <property type="entry name" value="Phosphopentomutase"/>
    <property type="match status" value="1"/>
</dbReference>
<accession>A0AAU7VQK5</accession>
<dbReference type="CDD" id="cd16009">
    <property type="entry name" value="PPM"/>
    <property type="match status" value="1"/>
</dbReference>
<comment type="function">
    <text evidence="6">Isomerase that catalyzes the conversion of deoxy-ribose 1-phosphate (dRib-1-P) and ribose 1-phosphate (Rib-1-P) to deoxy-ribose 5-phosphate (dRib-5-P) and ribose 5-phosphate (Rib-5-P), respectively.</text>
</comment>
<organism evidence="9">
    <name type="scientific">Proteinivorax tanatarense</name>
    <dbReference type="NCBI Taxonomy" id="1260629"/>
    <lineage>
        <taxon>Bacteria</taxon>
        <taxon>Bacillati</taxon>
        <taxon>Bacillota</taxon>
        <taxon>Clostridia</taxon>
        <taxon>Eubacteriales</taxon>
        <taxon>Proteinivoracaceae</taxon>
        <taxon>Proteinivorax</taxon>
    </lineage>
</organism>
<dbReference type="InterPro" id="IPR017850">
    <property type="entry name" value="Alkaline_phosphatase_core_sf"/>
</dbReference>
<keyword evidence="2 6" id="KW-0963">Cytoplasm</keyword>
<dbReference type="NCBIfam" id="TIGR01696">
    <property type="entry name" value="deoB"/>
    <property type="match status" value="1"/>
</dbReference>
<keyword evidence="3 6" id="KW-0479">Metal-binding</keyword>
<feature type="binding site" evidence="6">
    <location>
        <position position="282"/>
    </location>
    <ligand>
        <name>Mn(2+)</name>
        <dbReference type="ChEBI" id="CHEBI:29035"/>
        <label>2</label>
    </ligand>
</feature>
<dbReference type="GO" id="GO:0009117">
    <property type="term" value="P:nucleotide metabolic process"/>
    <property type="evidence" value="ECO:0007669"/>
    <property type="project" value="UniProtKB-UniRule"/>
</dbReference>
<protein>
    <recommendedName>
        <fullName evidence="6 7">Phosphopentomutase</fullName>
        <ecNumber evidence="6 7">5.4.2.7</ecNumber>
    </recommendedName>
    <alternativeName>
        <fullName evidence="6">Phosphodeoxyribomutase</fullName>
    </alternativeName>
</protein>
<feature type="binding site" evidence="6">
    <location>
        <position position="323"/>
    </location>
    <ligand>
        <name>Mn(2+)</name>
        <dbReference type="ChEBI" id="CHEBI:29035"/>
        <label>1</label>
    </ligand>
</feature>
<evidence type="ECO:0000259" key="8">
    <source>
        <dbReference type="Pfam" id="PF01676"/>
    </source>
</evidence>
<dbReference type="PIRSF" id="PIRSF001491">
    <property type="entry name" value="Ppentomutase"/>
    <property type="match status" value="1"/>
</dbReference>
<dbReference type="SUPFAM" id="SSF53649">
    <property type="entry name" value="Alkaline phosphatase-like"/>
    <property type="match status" value="1"/>
</dbReference>
<dbReference type="GO" id="GO:0000287">
    <property type="term" value="F:magnesium ion binding"/>
    <property type="evidence" value="ECO:0007669"/>
    <property type="project" value="UniProtKB-UniRule"/>
</dbReference>
<evidence type="ECO:0000256" key="7">
    <source>
        <dbReference type="NCBIfam" id="TIGR01696"/>
    </source>
</evidence>
<name>A0AAU7VQK5_9FIRM</name>
<evidence type="ECO:0000256" key="6">
    <source>
        <dbReference type="HAMAP-Rule" id="MF_00740"/>
    </source>
</evidence>
<dbReference type="GO" id="GO:0006018">
    <property type="term" value="P:2-deoxyribose 1-phosphate catabolic process"/>
    <property type="evidence" value="ECO:0007669"/>
    <property type="project" value="UniProtKB-UniRule"/>
</dbReference>
<dbReference type="InterPro" id="IPR024052">
    <property type="entry name" value="Phosphopentomutase_DeoB_cap_sf"/>
</dbReference>
<feature type="domain" description="Metalloenzyme" evidence="8">
    <location>
        <begin position="3"/>
        <end position="375"/>
    </location>
</feature>
<proteinExistence type="inferred from homology"/>
<evidence type="ECO:0000256" key="3">
    <source>
        <dbReference type="ARBA" id="ARBA00022723"/>
    </source>
</evidence>
<comment type="catalytic activity">
    <reaction evidence="6">
        <text>alpha-D-ribose 1-phosphate = D-ribose 5-phosphate</text>
        <dbReference type="Rhea" id="RHEA:18793"/>
        <dbReference type="ChEBI" id="CHEBI:57720"/>
        <dbReference type="ChEBI" id="CHEBI:78346"/>
        <dbReference type="EC" id="5.4.2.7"/>
    </reaction>
</comment>
<dbReference type="Pfam" id="PF01676">
    <property type="entry name" value="Metalloenzyme"/>
    <property type="match status" value="1"/>
</dbReference>
<sequence>MNRAILIVLDSVGIGALPDADQYNDEGANTLANIAKEVGGLNVPTLEKLGLGNIHPIQGVKEQKHPLASYGKMDEKSPGKDTTTGHWEMAGVVLKHPFPVYPDGFPQEIIGEFEEKIGTKTLGNKVASGTKIIEELGAEHQKTGYPIVYTSADSVFQIAAHEEVIPLEKLYDMCAIARKMLQGKHGVGRVIARPFIGKNGEFQRTANRKDYSLVPPEETVLQTLQSHGKEVIGIGKINDIYAGLGITKSYKSKSNSEGLEITLDKIKENNSGLIMLNLVDFDMLYGHRNDVKGYAKALEEADGMINDLIAYLKEDDLLILTADHGCDPTHQGTDHTREYAPLLVYGKNHVPKDLGVREGFTDVAQTLSEIFSLEKDFSGNSILD</sequence>
<dbReference type="InterPro" id="IPR006124">
    <property type="entry name" value="Metalloenzyme"/>
</dbReference>
<dbReference type="FunFam" id="3.30.70.1250:FF:000001">
    <property type="entry name" value="Phosphopentomutase"/>
    <property type="match status" value="1"/>
</dbReference>
<dbReference type="PANTHER" id="PTHR21110">
    <property type="entry name" value="PHOSPHOPENTOMUTASE"/>
    <property type="match status" value="1"/>
</dbReference>
<dbReference type="SUPFAM" id="SSF143856">
    <property type="entry name" value="DeoB insert domain-like"/>
    <property type="match status" value="1"/>
</dbReference>
<dbReference type="RefSeq" id="WP_350345119.1">
    <property type="nucleotide sequence ID" value="NZ_CP158367.1"/>
</dbReference>
<keyword evidence="4 6" id="KW-0464">Manganese</keyword>
<evidence type="ECO:0000256" key="5">
    <source>
        <dbReference type="ARBA" id="ARBA00023235"/>
    </source>
</evidence>
<comment type="similarity">
    <text evidence="1 6">Belongs to the phosphopentomutase family.</text>
</comment>
<feature type="binding site" evidence="6">
    <location>
        <position position="324"/>
    </location>
    <ligand>
        <name>Mn(2+)</name>
        <dbReference type="ChEBI" id="CHEBI:29035"/>
        <label>1</label>
    </ligand>
</feature>
<feature type="binding site" evidence="6">
    <location>
        <position position="10"/>
    </location>
    <ligand>
        <name>Mn(2+)</name>
        <dbReference type="ChEBI" id="CHEBI:29035"/>
        <label>1</label>
    </ligand>
</feature>
<dbReference type="GO" id="GO:0005829">
    <property type="term" value="C:cytosol"/>
    <property type="evidence" value="ECO:0007669"/>
    <property type="project" value="TreeGrafter"/>
</dbReference>
<keyword evidence="5 6" id="KW-0413">Isomerase</keyword>
<evidence type="ECO:0000313" key="9">
    <source>
        <dbReference type="EMBL" id="XBX76380.1"/>
    </source>
</evidence>
<reference evidence="9" key="2">
    <citation type="submission" date="2024-06" db="EMBL/GenBank/DDBJ databases">
        <authorList>
            <person name="Petrova K.O."/>
            <person name="Toshchakov S.V."/>
            <person name="Boltjanskaja Y.V."/>
            <person name="Kevbrin V."/>
        </authorList>
    </citation>
    <scope>NUCLEOTIDE SEQUENCE</scope>
    <source>
        <strain evidence="9">Z-910T</strain>
    </source>
</reference>
<comment type="cofactor">
    <cofactor evidence="6">
        <name>Mn(2+)</name>
        <dbReference type="ChEBI" id="CHEBI:29035"/>
    </cofactor>
    <text evidence="6">Binds 2 manganese ions.</text>
</comment>
<evidence type="ECO:0000256" key="1">
    <source>
        <dbReference type="ARBA" id="ARBA00010373"/>
    </source>
</evidence>
<comment type="pathway">
    <text evidence="6">Carbohydrate degradation; 2-deoxy-D-ribose 1-phosphate degradation; D-glyceraldehyde 3-phosphate and acetaldehyde from 2-deoxy-alpha-D-ribose 1-phosphate: step 1/2.</text>
</comment>
<dbReference type="Gene3D" id="3.40.720.10">
    <property type="entry name" value="Alkaline Phosphatase, subunit A"/>
    <property type="match status" value="1"/>
</dbReference>
<evidence type="ECO:0000256" key="2">
    <source>
        <dbReference type="ARBA" id="ARBA00022490"/>
    </source>
</evidence>
<dbReference type="InterPro" id="IPR010045">
    <property type="entry name" value="DeoB"/>
</dbReference>
<reference evidence="9" key="1">
    <citation type="journal article" date="2013" name="Extremophiles">
        <title>Proteinivorax tanatarense gen. nov., sp. nov., an anaerobic, haloalkaliphilic, proteolytic bacterium isolated from a decaying algal bloom, and proposal of Proteinivoraceae fam. nov.</title>
        <authorList>
            <person name="Kevbrin V."/>
            <person name="Boltyanskaya Y."/>
            <person name="Zhilina T."/>
            <person name="Kolganova T."/>
            <person name="Lavrentjeva E."/>
            <person name="Kuznetsov B."/>
        </authorList>
    </citation>
    <scope>NUCLEOTIDE SEQUENCE</scope>
    <source>
        <strain evidence="9">Z-910T</strain>
    </source>
</reference>
<dbReference type="EMBL" id="CP158367">
    <property type="protein sequence ID" value="XBX76380.1"/>
    <property type="molecule type" value="Genomic_DNA"/>
</dbReference>
<comment type="subcellular location">
    <subcellularLocation>
        <location evidence="6">Cytoplasm</location>
    </subcellularLocation>
</comment>
<gene>
    <name evidence="6" type="primary">deoB</name>
    <name evidence="9" type="ORF">PRVXT_001136</name>
</gene>
<dbReference type="AlphaFoldDB" id="A0AAU7VQK5"/>
<evidence type="ECO:0000256" key="4">
    <source>
        <dbReference type="ARBA" id="ARBA00023211"/>
    </source>
</evidence>
<dbReference type="NCBIfam" id="NF003766">
    <property type="entry name" value="PRK05362.1"/>
    <property type="match status" value="1"/>
</dbReference>
<dbReference type="GO" id="GO:0008973">
    <property type="term" value="F:phosphopentomutase activity"/>
    <property type="evidence" value="ECO:0007669"/>
    <property type="project" value="UniProtKB-UniRule"/>
</dbReference>